<dbReference type="eggNOG" id="ENOG502Z854">
    <property type="taxonomic scope" value="Bacteria"/>
</dbReference>
<gene>
    <name evidence="3" type="ORF">SAMN04489809_2614</name>
</gene>
<feature type="transmembrane region" description="Helical" evidence="1">
    <location>
        <begin position="144"/>
        <end position="168"/>
    </location>
</feature>
<feature type="transmembrane region" description="Helical" evidence="1">
    <location>
        <begin position="103"/>
        <end position="124"/>
    </location>
</feature>
<sequence length="267" mass="26968">MSTVKHAARVAKDSTAFRRTARAGFVVLGIIHIIIGAIAITIAAGGSGDADQDGAMEQVRNNPIGGLLLLAIAVGLLALAVWQVASGFLAADPAETKKWGKRLKLFGISGTYLVIAGLALIYAVGGRAESSDASKTLSQVVLSAPGGVALLVVIGLSVIGVGIGFIIGGIMRSFRKLIDVPTGAARAGVMALGIVGYIGKGIAVGVTGVLFVVAAVTQDPERAAGLDAALHSLLSLPFGRLILGAVGVGFALYGAFCIARARLARMS</sequence>
<feature type="transmembrane region" description="Helical" evidence="1">
    <location>
        <begin position="21"/>
        <end position="44"/>
    </location>
</feature>
<keyword evidence="1" id="KW-0812">Transmembrane</keyword>
<accession>A0A1H1UV24</accession>
<dbReference type="InterPro" id="IPR009597">
    <property type="entry name" value="DUF1206"/>
</dbReference>
<feature type="domain" description="DUF1206" evidence="2">
    <location>
        <begin position="195"/>
        <end position="263"/>
    </location>
</feature>
<evidence type="ECO:0000256" key="1">
    <source>
        <dbReference type="SAM" id="Phobius"/>
    </source>
</evidence>
<dbReference type="Pfam" id="PF06724">
    <property type="entry name" value="DUF1206"/>
    <property type="match status" value="3"/>
</dbReference>
<dbReference type="GeneID" id="36300181"/>
<keyword evidence="1" id="KW-1133">Transmembrane helix</keyword>
<organism evidence="3 4">
    <name type="scientific">Microbacterium paraoxydans</name>
    <dbReference type="NCBI Taxonomy" id="199592"/>
    <lineage>
        <taxon>Bacteria</taxon>
        <taxon>Bacillati</taxon>
        <taxon>Actinomycetota</taxon>
        <taxon>Actinomycetes</taxon>
        <taxon>Micrococcales</taxon>
        <taxon>Microbacteriaceae</taxon>
        <taxon>Microbacterium</taxon>
    </lineage>
</organism>
<reference evidence="3 4" key="1">
    <citation type="submission" date="2016-10" db="EMBL/GenBank/DDBJ databases">
        <authorList>
            <person name="de Groot N.N."/>
        </authorList>
    </citation>
    <scope>NUCLEOTIDE SEQUENCE [LARGE SCALE GENOMIC DNA]</scope>
    <source>
        <strain evidence="3 4">DSM 15019</strain>
    </source>
</reference>
<dbReference type="Proteomes" id="UP000182126">
    <property type="component" value="Chromosome I"/>
</dbReference>
<feature type="transmembrane region" description="Helical" evidence="1">
    <location>
        <begin position="189"/>
        <end position="217"/>
    </location>
</feature>
<dbReference type="EMBL" id="LT629770">
    <property type="protein sequence ID" value="SDS76121.1"/>
    <property type="molecule type" value="Genomic_DNA"/>
</dbReference>
<feature type="transmembrane region" description="Helical" evidence="1">
    <location>
        <begin position="237"/>
        <end position="259"/>
    </location>
</feature>
<feature type="domain" description="DUF1206" evidence="2">
    <location>
        <begin position="111"/>
        <end position="171"/>
    </location>
</feature>
<proteinExistence type="predicted"/>
<name>A0A1H1UV24_9MICO</name>
<feature type="domain" description="DUF1206" evidence="2">
    <location>
        <begin position="23"/>
        <end position="88"/>
    </location>
</feature>
<evidence type="ECO:0000313" key="4">
    <source>
        <dbReference type="Proteomes" id="UP000182126"/>
    </source>
</evidence>
<protein>
    <recommendedName>
        <fullName evidence="2">DUF1206 domain-containing protein</fullName>
    </recommendedName>
</protein>
<feature type="transmembrane region" description="Helical" evidence="1">
    <location>
        <begin position="64"/>
        <end position="91"/>
    </location>
</feature>
<evidence type="ECO:0000313" key="3">
    <source>
        <dbReference type="EMBL" id="SDS76121.1"/>
    </source>
</evidence>
<evidence type="ECO:0000259" key="2">
    <source>
        <dbReference type="Pfam" id="PF06724"/>
    </source>
</evidence>
<dbReference type="AlphaFoldDB" id="A0A1H1UV24"/>
<dbReference type="RefSeq" id="WP_060921430.1">
    <property type="nucleotide sequence ID" value="NZ_LT629770.1"/>
</dbReference>
<keyword evidence="1" id="KW-0472">Membrane</keyword>